<organism evidence="5 6">
    <name type="scientific">Lates calcarifer</name>
    <name type="common">Barramundi</name>
    <name type="synonym">Holocentrus calcarifer</name>
    <dbReference type="NCBI Taxonomy" id="8187"/>
    <lineage>
        <taxon>Eukaryota</taxon>
        <taxon>Metazoa</taxon>
        <taxon>Chordata</taxon>
        <taxon>Craniata</taxon>
        <taxon>Vertebrata</taxon>
        <taxon>Euteleostomi</taxon>
        <taxon>Actinopterygii</taxon>
        <taxon>Neopterygii</taxon>
        <taxon>Teleostei</taxon>
        <taxon>Neoteleostei</taxon>
        <taxon>Acanthomorphata</taxon>
        <taxon>Carangaria</taxon>
        <taxon>Carangaria incertae sedis</taxon>
        <taxon>Centropomidae</taxon>
        <taxon>Lates</taxon>
    </lineage>
</organism>
<evidence type="ECO:0000256" key="3">
    <source>
        <dbReference type="SAM" id="MobiDB-lite"/>
    </source>
</evidence>
<dbReference type="SUPFAM" id="SSF55550">
    <property type="entry name" value="SH2 domain"/>
    <property type="match status" value="1"/>
</dbReference>
<dbReference type="PRINTS" id="PR00401">
    <property type="entry name" value="SH2DOMAIN"/>
</dbReference>
<dbReference type="RefSeq" id="XP_050933290.1">
    <property type="nucleotide sequence ID" value="XM_051077333.1"/>
</dbReference>
<dbReference type="Proteomes" id="UP000314980">
    <property type="component" value="Unassembled WGS sequence"/>
</dbReference>
<evidence type="ECO:0000256" key="1">
    <source>
        <dbReference type="ARBA" id="ARBA00022999"/>
    </source>
</evidence>
<evidence type="ECO:0000313" key="7">
    <source>
        <dbReference type="RefSeq" id="XP_018528900.1"/>
    </source>
</evidence>
<dbReference type="InterPro" id="IPR000980">
    <property type="entry name" value="SH2"/>
</dbReference>
<gene>
    <name evidence="5" type="primary">HSH2D</name>
    <name evidence="7 8" type="synonym">hsh2d</name>
</gene>
<protein>
    <submittedName>
        <fullName evidence="5">Hematopoietic SH2 domain containing</fullName>
    </submittedName>
    <submittedName>
        <fullName evidence="7 8">Hematopoietic SH2 domain-containing protein homolog</fullName>
    </submittedName>
</protein>
<feature type="region of interest" description="Disordered" evidence="3">
    <location>
        <begin position="261"/>
        <end position="282"/>
    </location>
</feature>
<proteinExistence type="predicted"/>
<dbReference type="AlphaFoldDB" id="A0A4W6G2I4"/>
<dbReference type="InParanoid" id="A0A4W6G2I4"/>
<dbReference type="Gene3D" id="3.30.505.10">
    <property type="entry name" value="SH2 domain"/>
    <property type="match status" value="1"/>
</dbReference>
<dbReference type="InterPro" id="IPR036860">
    <property type="entry name" value="SH2_dom_sf"/>
</dbReference>
<evidence type="ECO:0000259" key="4">
    <source>
        <dbReference type="PROSITE" id="PS50001"/>
    </source>
</evidence>
<evidence type="ECO:0000313" key="6">
    <source>
        <dbReference type="Proteomes" id="UP000314980"/>
    </source>
</evidence>
<dbReference type="SMART" id="SM00252">
    <property type="entry name" value="SH2"/>
    <property type="match status" value="1"/>
</dbReference>
<dbReference type="CTD" id="84941"/>
<evidence type="ECO:0000256" key="2">
    <source>
        <dbReference type="PROSITE-ProRule" id="PRU00191"/>
    </source>
</evidence>
<dbReference type="Proteomes" id="UP000694890">
    <property type="component" value="Linkage group LG17"/>
</dbReference>
<reference evidence="6" key="1">
    <citation type="submission" date="2015-09" db="EMBL/GenBank/DDBJ databases">
        <authorList>
            <person name="Sai Rama Sridatta P."/>
        </authorList>
    </citation>
    <scope>NUCLEOTIDE SEQUENCE [LARGE SCALE GENOMIC DNA]</scope>
</reference>
<dbReference type="GeneID" id="108881391"/>
<keyword evidence="1 2" id="KW-0727">SH2 domain</keyword>
<dbReference type="Pfam" id="PF00017">
    <property type="entry name" value="SH2"/>
    <property type="match status" value="1"/>
</dbReference>
<evidence type="ECO:0000313" key="5">
    <source>
        <dbReference type="Ensembl" id="ENSLCAP00010057942.1"/>
    </source>
</evidence>
<reference evidence="5" key="3">
    <citation type="submission" date="2025-05" db="UniProtKB">
        <authorList>
            <consortium name="Ensembl"/>
        </authorList>
    </citation>
    <scope>IDENTIFICATION</scope>
</reference>
<dbReference type="Ensembl" id="ENSLCAT00010059521.1">
    <property type="protein sequence ID" value="ENSLCAP00010057942.1"/>
    <property type="gene ID" value="ENSLCAG00010027025.1"/>
</dbReference>
<dbReference type="KEGG" id="lcf:108881391"/>
<accession>A0A4W6G2I4</accession>
<name>A0A4W6G2I4_LATCA</name>
<dbReference type="PROSITE" id="PS50001">
    <property type="entry name" value="SH2"/>
    <property type="match status" value="1"/>
</dbReference>
<dbReference type="PANTHER" id="PTHR14388">
    <property type="entry name" value="T CELL-SPECIFIC ADAPTER PROTEIN TSAD"/>
    <property type="match status" value="1"/>
</dbReference>
<evidence type="ECO:0000313" key="8">
    <source>
        <dbReference type="RefSeq" id="XP_050933290.1"/>
    </source>
</evidence>
<sequence>MMDWSQSLQGQHDAFTWFTQSQLRSVIRNGIIPEWFHGIITRKMAEELLMPKPPGYFLIRVSETRIGYTLSYRADDRCRHFMIDALEDGNYVIVGENRRHRFLQDLVDFHRRTPIMPFSEVLTVACGQSSNDKTDYAELLFPQRQPKPNASFPQNKSPQLNRRHPVMQEEIIPPALPYRPNDLLDSTVPSPNSQPNRLYPCLKEEFSDITSPPPTMPVPSTRKRYTADNPPSNQPPEVPARTCVPPLKQNQACIRTVSAPEGPSTPTATEHQFSGNTQPVKNTEVKPSVVTNLKNLRKKFQKKRSTSQEHTYTEINVEANIESEYQEITGEQTFNGAPFSYSHSDVTLTDGALPQEYLPPPPFAPGY</sequence>
<keyword evidence="6" id="KW-1185">Reference proteome</keyword>
<feature type="region of interest" description="Disordered" evidence="3">
    <location>
        <begin position="206"/>
        <end position="243"/>
    </location>
</feature>
<feature type="domain" description="SH2" evidence="4">
    <location>
        <begin position="35"/>
        <end position="126"/>
    </location>
</feature>
<dbReference type="GO" id="GO:0005737">
    <property type="term" value="C:cytoplasm"/>
    <property type="evidence" value="ECO:0007669"/>
    <property type="project" value="TreeGrafter"/>
</dbReference>
<dbReference type="OrthoDB" id="67310at2759"/>
<dbReference type="PANTHER" id="PTHR14388:SF3">
    <property type="entry name" value="HEMATOPOIETIC SH2 DOMAIN-CONTAINING PROTEIN"/>
    <property type="match status" value="1"/>
</dbReference>
<dbReference type="GeneTree" id="ENSGT00940000161678"/>
<reference evidence="7 8" key="2">
    <citation type="submission" date="2025-04" db="UniProtKB">
        <authorList>
            <consortium name="RefSeq"/>
        </authorList>
    </citation>
    <scope>IDENTIFICATION</scope>
    <source>
        <tissue evidence="7 8">Brain</tissue>
    </source>
</reference>
<dbReference type="RefSeq" id="XP_018528900.1">
    <property type="nucleotide sequence ID" value="XM_018673384.2"/>
</dbReference>
<feature type="compositionally biased region" description="Polar residues" evidence="3">
    <location>
        <begin position="264"/>
        <end position="281"/>
    </location>
</feature>